<protein>
    <submittedName>
        <fullName evidence="3">Uncharacterized protein</fullName>
    </submittedName>
</protein>
<evidence type="ECO:0000256" key="2">
    <source>
        <dbReference type="SAM" id="Phobius"/>
    </source>
</evidence>
<reference evidence="3 4" key="1">
    <citation type="submission" date="2016-02" db="EMBL/GenBank/DDBJ databases">
        <authorList>
            <person name="Wen L."/>
            <person name="He K."/>
            <person name="Yang H."/>
        </authorList>
    </citation>
    <scope>NUCLEOTIDE SEQUENCE [LARGE SCALE GENOMIC DNA]</scope>
    <source>
        <strain evidence="3 4">CD09_2</strain>
    </source>
</reference>
<feature type="region of interest" description="Disordered" evidence="1">
    <location>
        <begin position="1"/>
        <end position="21"/>
    </location>
</feature>
<organism evidence="3 4">
    <name type="scientific">Sphingobium yanoikuyae</name>
    <name type="common">Sphingomonas yanoikuyae</name>
    <dbReference type="NCBI Taxonomy" id="13690"/>
    <lineage>
        <taxon>Bacteria</taxon>
        <taxon>Pseudomonadati</taxon>
        <taxon>Pseudomonadota</taxon>
        <taxon>Alphaproteobacteria</taxon>
        <taxon>Sphingomonadales</taxon>
        <taxon>Sphingomonadaceae</taxon>
        <taxon>Sphingobium</taxon>
    </lineage>
</organism>
<sequence length="253" mass="28214">MDDNDDMKPNQPGREPQAGSAAEAFARLVARVAEMEERLEGRMAMMTRALEHIAVEKQSLDVPDYNPTLGRINGNIAEFAKQMKAIKESEALKMTPESMAERIMAAAEAAREADRIAIRDARELHRQAIAAMNRGVGTVRTREQQQWHILYAIGGAILAVSLLWLIYPGWAASLGPQNWHWPERVARRTMGEPTLWDAGIRMMRVGNPEGWQAIVDAAEMRQANRDAIAACEEVAAKAKEMVRCTVRVETPQS</sequence>
<name>A0A177JPZ4_SPHYA</name>
<evidence type="ECO:0000256" key="1">
    <source>
        <dbReference type="SAM" id="MobiDB-lite"/>
    </source>
</evidence>
<dbReference type="InterPro" id="IPR046121">
    <property type="entry name" value="DUF6118"/>
</dbReference>
<feature type="transmembrane region" description="Helical" evidence="2">
    <location>
        <begin position="149"/>
        <end position="167"/>
    </location>
</feature>
<accession>A0A177JPZ4</accession>
<gene>
    <name evidence="3" type="ORF">AX777_10765</name>
</gene>
<keyword evidence="2" id="KW-0812">Transmembrane</keyword>
<comment type="caution">
    <text evidence="3">The sequence shown here is derived from an EMBL/GenBank/DDBJ whole genome shotgun (WGS) entry which is preliminary data.</text>
</comment>
<dbReference type="AlphaFoldDB" id="A0A177JPZ4"/>
<evidence type="ECO:0000313" key="3">
    <source>
        <dbReference type="EMBL" id="OAH43302.1"/>
    </source>
</evidence>
<keyword evidence="2" id="KW-0472">Membrane</keyword>
<dbReference type="Pfam" id="PF19613">
    <property type="entry name" value="DUF6118"/>
    <property type="match status" value="1"/>
</dbReference>
<dbReference type="OrthoDB" id="7277275at2"/>
<dbReference type="EMBL" id="LSTR01000035">
    <property type="protein sequence ID" value="OAH43302.1"/>
    <property type="molecule type" value="Genomic_DNA"/>
</dbReference>
<keyword evidence="2" id="KW-1133">Transmembrane helix</keyword>
<dbReference type="Proteomes" id="UP000077262">
    <property type="component" value="Unassembled WGS sequence"/>
</dbReference>
<dbReference type="RefSeq" id="WP_010338149.1">
    <property type="nucleotide sequence ID" value="NZ_CAUUIR010000022.1"/>
</dbReference>
<proteinExistence type="predicted"/>
<evidence type="ECO:0000313" key="4">
    <source>
        <dbReference type="Proteomes" id="UP000077262"/>
    </source>
</evidence>